<feature type="transmembrane region" description="Helical" evidence="9">
    <location>
        <begin position="827"/>
        <end position="849"/>
    </location>
</feature>
<evidence type="ECO:0000256" key="9">
    <source>
        <dbReference type="SAM" id="Phobius"/>
    </source>
</evidence>
<dbReference type="InterPro" id="IPR003593">
    <property type="entry name" value="AAA+_ATPase"/>
</dbReference>
<organism evidence="12 13">
    <name type="scientific">Burkholderia diffusa</name>
    <dbReference type="NCBI Taxonomy" id="488732"/>
    <lineage>
        <taxon>Bacteria</taxon>
        <taxon>Pseudomonadati</taxon>
        <taxon>Pseudomonadota</taxon>
        <taxon>Betaproteobacteria</taxon>
        <taxon>Burkholderiales</taxon>
        <taxon>Burkholderiaceae</taxon>
        <taxon>Burkholderia</taxon>
        <taxon>Burkholderia cepacia complex</taxon>
    </lineage>
</organism>
<dbReference type="Pfam" id="PF12698">
    <property type="entry name" value="ABC2_membrane_3"/>
    <property type="match status" value="1"/>
</dbReference>
<evidence type="ECO:0000256" key="3">
    <source>
        <dbReference type="ARBA" id="ARBA00022519"/>
    </source>
</evidence>
<feature type="transmembrane region" description="Helical" evidence="9">
    <location>
        <begin position="745"/>
        <end position="770"/>
    </location>
</feature>
<dbReference type="GO" id="GO:0140359">
    <property type="term" value="F:ABC-type transporter activity"/>
    <property type="evidence" value="ECO:0007669"/>
    <property type="project" value="InterPro"/>
</dbReference>
<evidence type="ECO:0000256" key="6">
    <source>
        <dbReference type="ARBA" id="ARBA00022840"/>
    </source>
</evidence>
<dbReference type="InterPro" id="IPR027417">
    <property type="entry name" value="P-loop_NTPase"/>
</dbReference>
<evidence type="ECO:0000259" key="11">
    <source>
        <dbReference type="PROSITE" id="PS51012"/>
    </source>
</evidence>
<feature type="transmembrane region" description="Helical" evidence="9">
    <location>
        <begin position="799"/>
        <end position="820"/>
    </location>
</feature>
<keyword evidence="7 9" id="KW-1133">Transmembrane helix</keyword>
<dbReference type="InterPro" id="IPR047651">
    <property type="entry name" value="ABC2_perm_RbbA"/>
</dbReference>
<dbReference type="EMBL" id="LPJV01000022">
    <property type="protein sequence ID" value="KWF55604.1"/>
    <property type="molecule type" value="Genomic_DNA"/>
</dbReference>
<accession>A0AAW3PIX8</accession>
<dbReference type="CDD" id="cd03230">
    <property type="entry name" value="ABC_DR_subfamily_A"/>
    <property type="match status" value="2"/>
</dbReference>
<dbReference type="SUPFAM" id="SSF52540">
    <property type="entry name" value="P-loop containing nucleoside triphosphate hydrolases"/>
    <property type="match status" value="2"/>
</dbReference>
<dbReference type="PANTHER" id="PTHR43038">
    <property type="entry name" value="ATP-BINDING CASSETTE, SUB-FAMILY H, MEMBER 1"/>
    <property type="match status" value="1"/>
</dbReference>
<sequence length="942" mass="102364">MNATTPADTDAGAIDRSPASADPRMVARLSAVSLRYGDKYALDDVTLDIPAGRMIGLIGPDGVGKSSLLALVSGARAIQQGRVWTLDGDLASRRHRARVCRRIAYMPQGLGRNLYATLSVEENLQFFARLFGHDASERRRRIDALTHSTGLQRFLDRPAGKLSGGMKQKLGLCCALIHDPDLLILDEPTTGVDPLSRAQFWELIGRIRAARPTMSVLVATAYMDEARRFDRLIAMDAGRVLATGSPDELLERTGCDTLEAAFIALLPEARRRGHQPVVIEPFQPDQAAGYAIEADALTMRFGDFVAVDHVSLQIRQGEIFGFLGSNGCGKSTTMKMLTGLLPASEGTATLFGRPVAANDIDTRRRVGYMSQGFSLYGELTVRQNLVLHARLFGVPEPDVPARVTEMVERFGLADALDALPERLPLGMRQRLSLAVAMVHKPELLILDEPTSGVDPVARDDFWRLMIELARNDRVTIFISTHFMNEAARCDRISLMHAGRVLASAAPAELVRLRGADTLEDAFIGYLSDAQHADADGAEGAGGAAADAPSDAGWLAAPPAAAGAGHAAAWFSPARAGSYLWREVLELRRDPLRATLALFGSLVLMCVISIGISLDVDNLTFAVLDRDQSILSQDYAQNLAGSRYFVPRAPLANDRDIERRMRNGQLSLALEIPPGFARDVARGRRVEIGAWVDGAMPMRAETIRGYVAGMHENWLRDQARRRLGVSLVPAVDIAIRYRYNPDVKSLPAMIPAIMPMLLLMLPAMLTALAVVRERELGSIVNLYVTPVTRAEFLLGKQAPYVMLAMLNFLLMVVLADVVFGVRIKGSFATLAAAVLIFNVVATGIGLFASTFTRSQIAAIFMTIVGTLIPVVQFSGLLTPLSSLEGSGKWIGTVYPATYMLAISRGVYNKALGLADLSSQFWPMLASVPVILVMTGVLLRKQER</sequence>
<dbReference type="InterPro" id="IPR003439">
    <property type="entry name" value="ABC_transporter-like_ATP-bd"/>
</dbReference>
<keyword evidence="4 9" id="KW-0812">Transmembrane</keyword>
<dbReference type="GO" id="GO:0016020">
    <property type="term" value="C:membrane"/>
    <property type="evidence" value="ECO:0007669"/>
    <property type="project" value="UniProtKB-SubCell"/>
</dbReference>
<dbReference type="InterPro" id="IPR047817">
    <property type="entry name" value="ABC2_TM_bact-type"/>
</dbReference>
<evidence type="ECO:0000256" key="5">
    <source>
        <dbReference type="ARBA" id="ARBA00022741"/>
    </source>
</evidence>
<feature type="domain" description="ABC transporter" evidence="10">
    <location>
        <begin position="27"/>
        <end position="262"/>
    </location>
</feature>
<feature type="transmembrane region" description="Helical" evidence="9">
    <location>
        <begin position="918"/>
        <end position="937"/>
    </location>
</feature>
<feature type="domain" description="ABC transmembrane type-2" evidence="11">
    <location>
        <begin position="711"/>
        <end position="940"/>
    </location>
</feature>
<dbReference type="PROSITE" id="PS00211">
    <property type="entry name" value="ABC_TRANSPORTER_1"/>
    <property type="match status" value="1"/>
</dbReference>
<gene>
    <name evidence="12" type="ORF">WL88_01170</name>
</gene>
<keyword evidence="8 9" id="KW-0472">Membrane</keyword>
<name>A0AAW3PIX8_9BURK</name>
<comment type="subcellular location">
    <subcellularLocation>
        <location evidence="1">Membrane</location>
        <topology evidence="1">Multi-pass membrane protein</topology>
    </subcellularLocation>
</comment>
<evidence type="ECO:0000313" key="13">
    <source>
        <dbReference type="Proteomes" id="UP000063236"/>
    </source>
</evidence>
<dbReference type="PROSITE" id="PS51012">
    <property type="entry name" value="ABC_TM2"/>
    <property type="match status" value="1"/>
</dbReference>
<evidence type="ECO:0000256" key="4">
    <source>
        <dbReference type="ARBA" id="ARBA00022692"/>
    </source>
</evidence>
<dbReference type="PANTHER" id="PTHR43038:SF4">
    <property type="entry name" value="RIBOSOME-ASSOCIATED ATPASE"/>
    <property type="match status" value="1"/>
</dbReference>
<dbReference type="GO" id="GO:0005524">
    <property type="term" value="F:ATP binding"/>
    <property type="evidence" value="ECO:0007669"/>
    <property type="project" value="UniProtKB-KW"/>
</dbReference>
<dbReference type="Proteomes" id="UP000063236">
    <property type="component" value="Unassembled WGS sequence"/>
</dbReference>
<dbReference type="InterPro" id="IPR013525">
    <property type="entry name" value="ABC2_TM"/>
</dbReference>
<proteinExistence type="predicted"/>
<dbReference type="Pfam" id="PF00005">
    <property type="entry name" value="ABC_tran"/>
    <property type="match status" value="2"/>
</dbReference>
<keyword evidence="2" id="KW-1003">Cell membrane</keyword>
<evidence type="ECO:0000256" key="1">
    <source>
        <dbReference type="ARBA" id="ARBA00004141"/>
    </source>
</evidence>
<feature type="transmembrane region" description="Helical" evidence="9">
    <location>
        <begin position="855"/>
        <end position="876"/>
    </location>
</feature>
<feature type="domain" description="ABC transporter" evidence="10">
    <location>
        <begin position="292"/>
        <end position="522"/>
    </location>
</feature>
<dbReference type="Gene3D" id="3.40.50.300">
    <property type="entry name" value="P-loop containing nucleotide triphosphate hydrolases"/>
    <property type="match status" value="2"/>
</dbReference>
<comment type="caution">
    <text evidence="12">The sequence shown here is derived from an EMBL/GenBank/DDBJ whole genome shotgun (WGS) entry which is preliminary data.</text>
</comment>
<evidence type="ECO:0000313" key="12">
    <source>
        <dbReference type="EMBL" id="KWF55604.1"/>
    </source>
</evidence>
<evidence type="ECO:0000256" key="8">
    <source>
        <dbReference type="ARBA" id="ARBA00023136"/>
    </source>
</evidence>
<dbReference type="InterPro" id="IPR017871">
    <property type="entry name" value="ABC_transporter-like_CS"/>
</dbReference>
<keyword evidence="6 12" id="KW-0067">ATP-binding</keyword>
<dbReference type="PROSITE" id="PS50893">
    <property type="entry name" value="ABC_TRANSPORTER_2"/>
    <property type="match status" value="2"/>
</dbReference>
<evidence type="ECO:0000256" key="2">
    <source>
        <dbReference type="ARBA" id="ARBA00022475"/>
    </source>
</evidence>
<dbReference type="RefSeq" id="WP_060189103.1">
    <property type="nucleotide sequence ID" value="NZ_LPJS01000029.1"/>
</dbReference>
<keyword evidence="5" id="KW-0547">Nucleotide-binding</keyword>
<dbReference type="Gene3D" id="3.40.1710.10">
    <property type="entry name" value="abc type-2 transporter like domain"/>
    <property type="match status" value="1"/>
</dbReference>
<dbReference type="SMART" id="SM00382">
    <property type="entry name" value="AAA"/>
    <property type="match status" value="2"/>
</dbReference>
<protein>
    <submittedName>
        <fullName evidence="12">Multidrug ABC transporter ATP-binding protein</fullName>
    </submittedName>
</protein>
<dbReference type="NCBIfam" id="NF033858">
    <property type="entry name" value="ABC2_perm_RbbA"/>
    <property type="match status" value="1"/>
</dbReference>
<keyword evidence="3" id="KW-0997">Cell inner membrane</keyword>
<evidence type="ECO:0000259" key="10">
    <source>
        <dbReference type="PROSITE" id="PS50893"/>
    </source>
</evidence>
<dbReference type="GO" id="GO:0016887">
    <property type="term" value="F:ATP hydrolysis activity"/>
    <property type="evidence" value="ECO:0007669"/>
    <property type="project" value="InterPro"/>
</dbReference>
<reference evidence="12 13" key="1">
    <citation type="submission" date="2015-11" db="EMBL/GenBank/DDBJ databases">
        <title>Expanding the genomic diversity of Burkholderia species for the development of highly accurate diagnostics.</title>
        <authorList>
            <person name="Sahl J."/>
            <person name="Keim P."/>
            <person name="Wagner D."/>
        </authorList>
    </citation>
    <scope>NUCLEOTIDE SEQUENCE [LARGE SCALE GENOMIC DNA]</scope>
    <source>
        <strain evidence="12 13">MSMB378WGS</strain>
    </source>
</reference>
<dbReference type="AlphaFoldDB" id="A0AAW3PIX8"/>
<evidence type="ECO:0000256" key="7">
    <source>
        <dbReference type="ARBA" id="ARBA00022989"/>
    </source>
</evidence>